<protein>
    <submittedName>
        <fullName evidence="2">Uncharacterized protein</fullName>
    </submittedName>
</protein>
<feature type="compositionally biased region" description="Low complexity" evidence="1">
    <location>
        <begin position="387"/>
        <end position="407"/>
    </location>
</feature>
<feature type="compositionally biased region" description="Low complexity" evidence="1">
    <location>
        <begin position="233"/>
        <end position="245"/>
    </location>
</feature>
<feature type="compositionally biased region" description="Basic and acidic residues" evidence="1">
    <location>
        <begin position="992"/>
        <end position="1005"/>
    </location>
</feature>
<dbReference type="EMBL" id="KZ819290">
    <property type="protein sequence ID" value="PWN98933.1"/>
    <property type="molecule type" value="Genomic_DNA"/>
</dbReference>
<feature type="region of interest" description="Disordered" evidence="1">
    <location>
        <begin position="339"/>
        <end position="410"/>
    </location>
</feature>
<feature type="compositionally biased region" description="Basic and acidic residues" evidence="1">
    <location>
        <begin position="1026"/>
        <end position="1036"/>
    </location>
</feature>
<feature type="compositionally biased region" description="Low complexity" evidence="1">
    <location>
        <begin position="205"/>
        <end position="221"/>
    </location>
</feature>
<accession>A0A316ZF82</accession>
<evidence type="ECO:0000256" key="1">
    <source>
        <dbReference type="SAM" id="MobiDB-lite"/>
    </source>
</evidence>
<dbReference type="GeneID" id="37272735"/>
<dbReference type="RefSeq" id="XP_025599212.1">
    <property type="nucleotide sequence ID" value="XM_025745191.1"/>
</dbReference>
<feature type="region of interest" description="Disordered" evidence="1">
    <location>
        <begin position="1"/>
        <end position="119"/>
    </location>
</feature>
<name>A0A316ZF82_9BASI</name>
<feature type="region of interest" description="Disordered" evidence="1">
    <location>
        <begin position="933"/>
        <end position="1048"/>
    </location>
</feature>
<keyword evidence="3" id="KW-1185">Reference proteome</keyword>
<gene>
    <name evidence="2" type="ORF">FA09DRAFT_360076</name>
</gene>
<sequence>MSLPSPSSRAGPPPFDERTSRSSLATPVRSGMSSHEARESRQRAELPPRPRVPSPETRGSRSSYGRTSATRSSLVHSPLLSMSGRYAHDGHERRSTHSSGSTYVASRSEHAVRHEREYEHDRQHRWYAGTGRADAYEAYVADVAHEPRRNSDGSIAYAPGPIDAGRPPVLTRSMASAEADRAASVQRGRVSASTSLKHERLEYGAGESSEARGAARSPSPSFDHQHKRRRTRPSSSERSPRRQSPTARRESPCTARSSSRRSGAEREEPRQREPRSSTAAPRSPIKAEFGLPTHQSTPSLHPERFQAAASLPSVTPAQGKPTAHHARLLEAFEDLEHRISTATHSSASGRSSFASGSHERVDEPETSTVKAGMAPVQGLASPFEGTPSARSKQQLSSSAQAPPGASSINDNMSTQAHVVASASHHDQNAPAAPEPPSFSELLLRAQESTSIDERIQNARILLKAVRPDLAEEDREATRDVVWDLSESEYRSGRKAGIELMFTLSEVVPSLRASSCDVLFQLLSLPDDELPHVRASLGRHLEAWPKTMCDVAASNLVEPHCRTSVLSFVAQEQLFASSIAAAGALLESCTAQWLQFSAEPDLAQRMATQLAALKVIFDAGSSSARLDAKEEEQLHAAQQMVCKMTDDSMRLALLGCQVAPVSLPPVAQQTASTAGQRGVATADAKLATNASPKMPSPACFATAVCLPIRLKGDQASRRVDLLNAMLPGASAVDQLAAAPLVSLSAQMQITVLRLAGSEMAAHRRLTDHGAVPVWCYDPMRLSLLSTFVRLVPPFHPMKDDVVHDKAFLVIAESLLGAFVVAWPATLRVPLQWTAGALGIELRNRFMSLYGLAQAEVSRLKSLQTYDTAMGTAEYVLAIAKEYLKPLNLRRSLAITPPIWGQALRRPAIIPPPIALGQDQRASASAAALPKASLSAAQPTSIPPKGAAAAARSLSPVPPSRPGGQAKAGLDTKLRSKQESRAKAEASAPQSRASDARQHELKVESRSKSRSASPALGPSGVAANRTAKSPEHTSERRSKGSKKGSHRRGN</sequence>
<feature type="compositionally biased region" description="Basic and acidic residues" evidence="1">
    <location>
        <begin position="262"/>
        <end position="275"/>
    </location>
</feature>
<dbReference type="Proteomes" id="UP000245946">
    <property type="component" value="Unassembled WGS sequence"/>
</dbReference>
<dbReference type="AlphaFoldDB" id="A0A316ZF82"/>
<feature type="compositionally biased region" description="Basic and acidic residues" evidence="1">
    <location>
        <begin position="107"/>
        <end position="119"/>
    </location>
</feature>
<feature type="compositionally biased region" description="Basic and acidic residues" evidence="1">
    <location>
        <begin position="35"/>
        <end position="48"/>
    </location>
</feature>
<feature type="compositionally biased region" description="Basic residues" evidence="1">
    <location>
        <begin position="1037"/>
        <end position="1048"/>
    </location>
</feature>
<feature type="compositionally biased region" description="Low complexity" evidence="1">
    <location>
        <begin position="60"/>
        <end position="73"/>
    </location>
</feature>
<evidence type="ECO:0000313" key="2">
    <source>
        <dbReference type="EMBL" id="PWN98933.1"/>
    </source>
</evidence>
<reference evidence="2 3" key="1">
    <citation type="journal article" date="2018" name="Mol. Biol. Evol.">
        <title>Broad Genomic Sampling Reveals a Smut Pathogenic Ancestry of the Fungal Clade Ustilaginomycotina.</title>
        <authorList>
            <person name="Kijpornyongpan T."/>
            <person name="Mondo S.J."/>
            <person name="Barry K."/>
            <person name="Sandor L."/>
            <person name="Lee J."/>
            <person name="Lipzen A."/>
            <person name="Pangilinan J."/>
            <person name="LaButti K."/>
            <person name="Hainaut M."/>
            <person name="Henrissat B."/>
            <person name="Grigoriev I.V."/>
            <person name="Spatafora J.W."/>
            <person name="Aime M.C."/>
        </authorList>
    </citation>
    <scope>NUCLEOTIDE SEQUENCE [LARGE SCALE GENOMIC DNA]</scope>
    <source>
        <strain evidence="2 3">MCA 4186</strain>
    </source>
</reference>
<organism evidence="2 3">
    <name type="scientific">Tilletiopsis washingtonensis</name>
    <dbReference type="NCBI Taxonomy" id="58919"/>
    <lineage>
        <taxon>Eukaryota</taxon>
        <taxon>Fungi</taxon>
        <taxon>Dikarya</taxon>
        <taxon>Basidiomycota</taxon>
        <taxon>Ustilaginomycotina</taxon>
        <taxon>Exobasidiomycetes</taxon>
        <taxon>Entylomatales</taxon>
        <taxon>Entylomatales incertae sedis</taxon>
        <taxon>Tilletiopsis</taxon>
    </lineage>
</organism>
<feature type="compositionally biased region" description="Basic and acidic residues" evidence="1">
    <location>
        <begin position="86"/>
        <end position="95"/>
    </location>
</feature>
<proteinExistence type="predicted"/>
<evidence type="ECO:0000313" key="3">
    <source>
        <dbReference type="Proteomes" id="UP000245946"/>
    </source>
</evidence>
<feature type="compositionally biased region" description="Low complexity" evidence="1">
    <location>
        <begin position="340"/>
        <end position="356"/>
    </location>
</feature>
<feature type="compositionally biased region" description="Basic and acidic residues" evidence="1">
    <location>
        <begin position="968"/>
        <end position="982"/>
    </location>
</feature>
<feature type="region of interest" description="Disordered" evidence="1">
    <location>
        <begin position="146"/>
        <end position="324"/>
    </location>
</feature>